<evidence type="ECO:0000313" key="9">
    <source>
        <dbReference type="Proteomes" id="UP000507470"/>
    </source>
</evidence>
<keyword evidence="9" id="KW-1185">Reference proteome</keyword>
<keyword evidence="4" id="KW-0255">Endonuclease</keyword>
<dbReference type="CDD" id="cd09274">
    <property type="entry name" value="RNase_HI_RT_Ty3"/>
    <property type="match status" value="1"/>
</dbReference>
<dbReference type="AlphaFoldDB" id="A0A6J8B0A6"/>
<dbReference type="Proteomes" id="UP000507470">
    <property type="component" value="Unassembled WGS sequence"/>
</dbReference>
<keyword evidence="6" id="KW-0695">RNA-directed DNA polymerase</keyword>
<name>A0A6J8B0A6_MYTCO</name>
<reference evidence="8 9" key="1">
    <citation type="submission" date="2020-06" db="EMBL/GenBank/DDBJ databases">
        <authorList>
            <person name="Li R."/>
            <person name="Bekaert M."/>
        </authorList>
    </citation>
    <scope>NUCLEOTIDE SEQUENCE [LARGE SCALE GENOMIC DNA]</scope>
    <source>
        <strain evidence="9">wild</strain>
    </source>
</reference>
<dbReference type="FunFam" id="3.10.20.370:FF:000001">
    <property type="entry name" value="Retrovirus-related Pol polyprotein from transposon 17.6-like protein"/>
    <property type="match status" value="1"/>
</dbReference>
<dbReference type="PANTHER" id="PTHR37984">
    <property type="entry name" value="PROTEIN CBG26694"/>
    <property type="match status" value="1"/>
</dbReference>
<evidence type="ECO:0000256" key="3">
    <source>
        <dbReference type="ARBA" id="ARBA00022722"/>
    </source>
</evidence>
<evidence type="ECO:0000259" key="7">
    <source>
        <dbReference type="Pfam" id="PF17917"/>
    </source>
</evidence>
<evidence type="ECO:0000256" key="5">
    <source>
        <dbReference type="ARBA" id="ARBA00022801"/>
    </source>
</evidence>
<proteinExistence type="predicted"/>
<dbReference type="Pfam" id="PF17917">
    <property type="entry name" value="RT_RNaseH"/>
    <property type="match status" value="1"/>
</dbReference>
<dbReference type="Gene3D" id="3.10.10.10">
    <property type="entry name" value="HIV Type 1 Reverse Transcriptase, subunit A, domain 1"/>
    <property type="match status" value="1"/>
</dbReference>
<dbReference type="GO" id="GO:0003964">
    <property type="term" value="F:RNA-directed DNA polymerase activity"/>
    <property type="evidence" value="ECO:0007669"/>
    <property type="project" value="UniProtKB-KW"/>
</dbReference>
<dbReference type="InterPro" id="IPR041373">
    <property type="entry name" value="RT_RNaseH"/>
</dbReference>
<evidence type="ECO:0000256" key="4">
    <source>
        <dbReference type="ARBA" id="ARBA00022759"/>
    </source>
</evidence>
<gene>
    <name evidence="8" type="ORF">MCOR_13222</name>
</gene>
<dbReference type="GO" id="GO:0016787">
    <property type="term" value="F:hydrolase activity"/>
    <property type="evidence" value="ECO:0007669"/>
    <property type="project" value="UniProtKB-KW"/>
</dbReference>
<dbReference type="InterPro" id="IPR043502">
    <property type="entry name" value="DNA/RNA_pol_sf"/>
</dbReference>
<dbReference type="EMBL" id="CACVKT020002230">
    <property type="protein sequence ID" value="CAC5376660.1"/>
    <property type="molecule type" value="Genomic_DNA"/>
</dbReference>
<protein>
    <recommendedName>
        <fullName evidence="7">Reverse transcriptase RNase H-like domain-containing protein</fullName>
    </recommendedName>
</protein>
<dbReference type="GO" id="GO:0004519">
    <property type="term" value="F:endonuclease activity"/>
    <property type="evidence" value="ECO:0007669"/>
    <property type="project" value="UniProtKB-KW"/>
</dbReference>
<keyword evidence="5" id="KW-0378">Hydrolase</keyword>
<dbReference type="OrthoDB" id="2286242at2759"/>
<keyword evidence="2" id="KW-0548">Nucleotidyltransferase</keyword>
<evidence type="ECO:0000313" key="8">
    <source>
        <dbReference type="EMBL" id="CAC5376660.1"/>
    </source>
</evidence>
<dbReference type="SUPFAM" id="SSF56672">
    <property type="entry name" value="DNA/RNA polymerases"/>
    <property type="match status" value="1"/>
</dbReference>
<keyword evidence="1" id="KW-0808">Transferase</keyword>
<organism evidence="8 9">
    <name type="scientific">Mytilus coruscus</name>
    <name type="common">Sea mussel</name>
    <dbReference type="NCBI Taxonomy" id="42192"/>
    <lineage>
        <taxon>Eukaryota</taxon>
        <taxon>Metazoa</taxon>
        <taxon>Spiralia</taxon>
        <taxon>Lophotrochozoa</taxon>
        <taxon>Mollusca</taxon>
        <taxon>Bivalvia</taxon>
        <taxon>Autobranchia</taxon>
        <taxon>Pteriomorphia</taxon>
        <taxon>Mytilida</taxon>
        <taxon>Mytiloidea</taxon>
        <taxon>Mytilidae</taxon>
        <taxon>Mytilinae</taxon>
        <taxon>Mytilus</taxon>
    </lineage>
</organism>
<accession>A0A6J8B0A6</accession>
<evidence type="ECO:0000256" key="1">
    <source>
        <dbReference type="ARBA" id="ARBA00022679"/>
    </source>
</evidence>
<keyword evidence="3" id="KW-0540">Nuclease</keyword>
<dbReference type="PANTHER" id="PTHR37984:SF8">
    <property type="entry name" value="CCHC-TYPE DOMAIN-CONTAINING PROTEIN"/>
    <property type="match status" value="1"/>
</dbReference>
<sequence length="356" mass="41317">MEHLPRSCAAYGKTYNQCKKPNHFKKICKSKIIHAIEEESDSGDDFYIECIENQKKSENSWMENSDLFEGIGELEGYHHIELDKSINPVIHPPRRVPIALQERLKSEIERMDKLGIVEKVEHPTEWVCSIVIVENADDLKTLITNSPVLRYFNSTKPVKLSVDASQNGLGAVLLQKELPVEYASKALTTSQKNWAKIEKELYAIVFRCERFHQYVYGRTIEVETDHKPLEVIFKKPLVNAPSRIQKLILRLQKYDINVVYKPGKLMYISDTLSRAYLNEFDNSCDKDIVAQVHLLVKHVSVSESKMDEFRKETDCDDTLTELKKTVKDGWPENKSEIIDKIKPYWDYREEIHESQG</sequence>
<evidence type="ECO:0000256" key="6">
    <source>
        <dbReference type="ARBA" id="ARBA00022918"/>
    </source>
</evidence>
<dbReference type="InterPro" id="IPR050951">
    <property type="entry name" value="Retrovirus_Pol_polyprotein"/>
</dbReference>
<feature type="domain" description="Reverse transcriptase RNase H-like" evidence="7">
    <location>
        <begin position="154"/>
        <end position="254"/>
    </location>
</feature>
<evidence type="ECO:0000256" key="2">
    <source>
        <dbReference type="ARBA" id="ARBA00022695"/>
    </source>
</evidence>